<dbReference type="InterPro" id="IPR008948">
    <property type="entry name" value="L-Aspartase-like"/>
</dbReference>
<gene>
    <name evidence="1" type="ORF">A245_19456</name>
</gene>
<protein>
    <submittedName>
        <fullName evidence="1">Fumarate lyase</fullName>
    </submittedName>
</protein>
<dbReference type="AlphaFoldDB" id="A0A656JWW1"/>
<organism evidence="1 2">
    <name type="scientific">Pseudomonas syringae pv. actinidiae ICMP 19096</name>
    <dbReference type="NCBI Taxonomy" id="1194405"/>
    <lineage>
        <taxon>Bacteria</taxon>
        <taxon>Pseudomonadati</taxon>
        <taxon>Pseudomonadota</taxon>
        <taxon>Gammaproteobacteria</taxon>
        <taxon>Pseudomonadales</taxon>
        <taxon>Pseudomonadaceae</taxon>
        <taxon>Pseudomonas</taxon>
        <taxon>Pseudomonas syringae</taxon>
    </lineage>
</organism>
<evidence type="ECO:0000313" key="1">
    <source>
        <dbReference type="EMBL" id="EPN58586.1"/>
    </source>
</evidence>
<proteinExistence type="predicted"/>
<dbReference type="EMBL" id="AOKF01001640">
    <property type="protein sequence ID" value="EPN58586.1"/>
    <property type="molecule type" value="Genomic_DNA"/>
</dbReference>
<feature type="non-terminal residue" evidence="1">
    <location>
        <position position="1"/>
    </location>
</feature>
<dbReference type="SUPFAM" id="SSF48557">
    <property type="entry name" value="L-aspartase-like"/>
    <property type="match status" value="1"/>
</dbReference>
<dbReference type="GO" id="GO:0016829">
    <property type="term" value="F:lyase activity"/>
    <property type="evidence" value="ECO:0007669"/>
    <property type="project" value="UniProtKB-KW"/>
</dbReference>
<comment type="caution">
    <text evidence="1">The sequence shown here is derived from an EMBL/GenBank/DDBJ whole genome shotgun (WGS) entry which is preliminary data.</text>
</comment>
<accession>A0A656JWW1</accession>
<dbReference type="Proteomes" id="UP000018849">
    <property type="component" value="Unassembled WGS sequence"/>
</dbReference>
<keyword evidence="1" id="KW-0456">Lyase</keyword>
<reference evidence="1 2" key="1">
    <citation type="journal article" date="2013" name="PLoS Pathog.">
        <title>Genomic analysis of the Kiwifruit pathogen Pseudomonas syringae pv. actinidiae provides insight into the origins of an emergent plant disease.</title>
        <authorList>
            <person name="McCann H.C."/>
            <person name="Rikkerink E.H."/>
            <person name="Bertels F."/>
            <person name="Fiers M."/>
            <person name="Lu A."/>
            <person name="Rees-George J."/>
            <person name="Andersen M.T."/>
            <person name="Gleave A.P."/>
            <person name="Haubold B."/>
            <person name="Wohlers M.W."/>
            <person name="Guttman D.S."/>
            <person name="Wang P.W."/>
            <person name="Straub C."/>
            <person name="Vanneste J.L."/>
            <person name="Rainey P.B."/>
            <person name="Templeton M.D."/>
        </authorList>
    </citation>
    <scope>NUCLEOTIDE SEQUENCE [LARGE SCALE GENOMIC DNA]</scope>
    <source>
        <strain evidence="1 2">ICMP 19096</strain>
    </source>
</reference>
<name>A0A656JWW1_PSESF</name>
<sequence>CRMANDQRISLLDALLAQGEATAQLDIEELKRLTDPANYLGLAPQMVDIALARPGAIKR</sequence>
<dbReference type="Gene3D" id="1.10.40.30">
    <property type="entry name" value="Fumarase/aspartase (C-terminal domain)"/>
    <property type="match status" value="1"/>
</dbReference>
<evidence type="ECO:0000313" key="2">
    <source>
        <dbReference type="Proteomes" id="UP000018849"/>
    </source>
</evidence>